<gene>
    <name evidence="2" type="ORF">PVAP13_3NG087803</name>
</gene>
<sequence length="133" mass="14385">MMPPQRLVAMFFLVAATAACLGTTVVFGADPPHQHEDAETVTVRRLSGELEAADPPHQHEGAGTVMVRRLSGELEAALRGKPDAEKRAAQRSAALGTNVAELQPWTPSELAKVTTWFSCFSVDWFGLRSAELN</sequence>
<dbReference type="AlphaFoldDB" id="A0A8T0UGA8"/>
<dbReference type="PROSITE" id="PS51257">
    <property type="entry name" value="PROKAR_LIPOPROTEIN"/>
    <property type="match status" value="1"/>
</dbReference>
<evidence type="ECO:0008006" key="4">
    <source>
        <dbReference type="Google" id="ProtNLM"/>
    </source>
</evidence>
<accession>A0A8T0UGA8</accession>
<feature type="signal peptide" evidence="1">
    <location>
        <begin position="1"/>
        <end position="22"/>
    </location>
</feature>
<feature type="chain" id="PRO_5035755127" description="Secreted RxLR effector peptide protein" evidence="1">
    <location>
        <begin position="23"/>
        <end position="133"/>
    </location>
</feature>
<name>A0A8T0UGA8_PANVG</name>
<protein>
    <recommendedName>
        <fullName evidence="4">Secreted RxLR effector peptide protein</fullName>
    </recommendedName>
</protein>
<evidence type="ECO:0000313" key="3">
    <source>
        <dbReference type="Proteomes" id="UP000823388"/>
    </source>
</evidence>
<comment type="caution">
    <text evidence="2">The sequence shown here is derived from an EMBL/GenBank/DDBJ whole genome shotgun (WGS) entry which is preliminary data.</text>
</comment>
<keyword evidence="1" id="KW-0732">Signal</keyword>
<evidence type="ECO:0000256" key="1">
    <source>
        <dbReference type="SAM" id="SignalP"/>
    </source>
</evidence>
<evidence type="ECO:0000313" key="2">
    <source>
        <dbReference type="EMBL" id="KAG2619549.1"/>
    </source>
</evidence>
<organism evidence="2 3">
    <name type="scientific">Panicum virgatum</name>
    <name type="common">Blackwell switchgrass</name>
    <dbReference type="NCBI Taxonomy" id="38727"/>
    <lineage>
        <taxon>Eukaryota</taxon>
        <taxon>Viridiplantae</taxon>
        <taxon>Streptophyta</taxon>
        <taxon>Embryophyta</taxon>
        <taxon>Tracheophyta</taxon>
        <taxon>Spermatophyta</taxon>
        <taxon>Magnoliopsida</taxon>
        <taxon>Liliopsida</taxon>
        <taxon>Poales</taxon>
        <taxon>Poaceae</taxon>
        <taxon>PACMAD clade</taxon>
        <taxon>Panicoideae</taxon>
        <taxon>Panicodae</taxon>
        <taxon>Paniceae</taxon>
        <taxon>Panicinae</taxon>
        <taxon>Panicum</taxon>
        <taxon>Panicum sect. Hiantes</taxon>
    </lineage>
</organism>
<keyword evidence="3" id="KW-1185">Reference proteome</keyword>
<reference evidence="2" key="1">
    <citation type="submission" date="2020-05" db="EMBL/GenBank/DDBJ databases">
        <title>WGS assembly of Panicum virgatum.</title>
        <authorList>
            <person name="Lovell J.T."/>
            <person name="Jenkins J."/>
            <person name="Shu S."/>
            <person name="Juenger T.E."/>
            <person name="Schmutz J."/>
        </authorList>
    </citation>
    <scope>NUCLEOTIDE SEQUENCE</scope>
    <source>
        <strain evidence="2">AP13</strain>
    </source>
</reference>
<proteinExistence type="predicted"/>
<dbReference type="Proteomes" id="UP000823388">
    <property type="component" value="Chromosome 3N"/>
</dbReference>
<dbReference type="EMBL" id="CM029042">
    <property type="protein sequence ID" value="KAG2619549.1"/>
    <property type="molecule type" value="Genomic_DNA"/>
</dbReference>